<gene>
    <name evidence="7" type="primary">SNF4</name>
    <name evidence="7" type="ORF">MJAP1_001033</name>
</gene>
<feature type="domain" description="CBS" evidence="6">
    <location>
        <begin position="179"/>
        <end position="241"/>
    </location>
</feature>
<dbReference type="InterPro" id="IPR000644">
    <property type="entry name" value="CBS_dom"/>
</dbReference>
<dbReference type="SMART" id="SM00116">
    <property type="entry name" value="CBS"/>
    <property type="match status" value="4"/>
</dbReference>
<dbReference type="SUPFAM" id="SSF54631">
    <property type="entry name" value="CBS-domain pair"/>
    <property type="match status" value="2"/>
</dbReference>
<dbReference type="PROSITE" id="PS51371">
    <property type="entry name" value="CBS"/>
    <property type="match status" value="2"/>
</dbReference>
<keyword evidence="8" id="KW-1185">Reference proteome</keyword>
<feature type="domain" description="CBS" evidence="6">
    <location>
        <begin position="283"/>
        <end position="345"/>
    </location>
</feature>
<evidence type="ECO:0000256" key="2">
    <source>
        <dbReference type="ARBA" id="ARBA00022737"/>
    </source>
</evidence>
<comment type="similarity">
    <text evidence="1">Belongs to the 5'-AMP-activated protein kinase gamma subunit family.</text>
</comment>
<dbReference type="AlphaFoldDB" id="A0AAF0J9F3"/>
<dbReference type="Gene3D" id="3.10.580.10">
    <property type="entry name" value="CBS-domain"/>
    <property type="match status" value="2"/>
</dbReference>
<evidence type="ECO:0000256" key="3">
    <source>
        <dbReference type="ARBA" id="ARBA00023122"/>
    </source>
</evidence>
<evidence type="ECO:0000313" key="8">
    <source>
        <dbReference type="Proteomes" id="UP001217754"/>
    </source>
</evidence>
<evidence type="ECO:0000313" key="7">
    <source>
        <dbReference type="EMBL" id="WFD38085.1"/>
    </source>
</evidence>
<dbReference type="Proteomes" id="UP001217754">
    <property type="component" value="Chromosome 1"/>
</dbReference>
<dbReference type="PANTHER" id="PTHR13780">
    <property type="entry name" value="AMP-ACTIVATED PROTEIN KINASE, GAMMA REGULATORY SUBUNIT"/>
    <property type="match status" value="1"/>
</dbReference>
<organism evidence="7 8">
    <name type="scientific">Malassezia japonica</name>
    <dbReference type="NCBI Taxonomy" id="223818"/>
    <lineage>
        <taxon>Eukaryota</taxon>
        <taxon>Fungi</taxon>
        <taxon>Dikarya</taxon>
        <taxon>Basidiomycota</taxon>
        <taxon>Ustilaginomycotina</taxon>
        <taxon>Malasseziomycetes</taxon>
        <taxon>Malasseziales</taxon>
        <taxon>Malasseziaceae</taxon>
        <taxon>Malassezia</taxon>
    </lineage>
</organism>
<accession>A0AAF0J9F3</accession>
<evidence type="ECO:0000259" key="6">
    <source>
        <dbReference type="PROSITE" id="PS51371"/>
    </source>
</evidence>
<dbReference type="GO" id="GO:0016208">
    <property type="term" value="F:AMP binding"/>
    <property type="evidence" value="ECO:0007669"/>
    <property type="project" value="TreeGrafter"/>
</dbReference>
<proteinExistence type="inferred from homology"/>
<evidence type="ECO:0000256" key="5">
    <source>
        <dbReference type="SAM" id="MobiDB-lite"/>
    </source>
</evidence>
<dbReference type="Pfam" id="PF00571">
    <property type="entry name" value="CBS"/>
    <property type="match status" value="1"/>
</dbReference>
<evidence type="ECO:0000256" key="1">
    <source>
        <dbReference type="ARBA" id="ARBA00006750"/>
    </source>
</evidence>
<dbReference type="GO" id="GO:0031588">
    <property type="term" value="C:nucleotide-activated protein kinase complex"/>
    <property type="evidence" value="ECO:0007669"/>
    <property type="project" value="TreeGrafter"/>
</dbReference>
<feature type="region of interest" description="Disordered" evidence="5">
    <location>
        <begin position="106"/>
        <end position="125"/>
    </location>
</feature>
<dbReference type="EMBL" id="CP119958">
    <property type="protein sequence ID" value="WFD38085.1"/>
    <property type="molecule type" value="Genomic_DNA"/>
</dbReference>
<keyword evidence="2" id="KW-0677">Repeat</keyword>
<dbReference type="GO" id="GO:0019887">
    <property type="term" value="F:protein kinase regulator activity"/>
    <property type="evidence" value="ECO:0007669"/>
    <property type="project" value="TreeGrafter"/>
</dbReference>
<feature type="region of interest" description="Disordered" evidence="5">
    <location>
        <begin position="397"/>
        <end position="421"/>
    </location>
</feature>
<dbReference type="InterPro" id="IPR050511">
    <property type="entry name" value="AMPK_gamma/SDS23_families"/>
</dbReference>
<dbReference type="GeneID" id="85224682"/>
<dbReference type="GO" id="GO:0005737">
    <property type="term" value="C:cytoplasm"/>
    <property type="evidence" value="ECO:0007669"/>
    <property type="project" value="TreeGrafter"/>
</dbReference>
<sequence length="461" mass="50672">MATLSPGSPAPGARAESDAELSIVSETTTHTASARRFDKRLAQMKDHHLHALHAIRHFLRTRSSYDVLPVSFRLVVLDTKLTIKSALDVMCQAGVVSAPLWRSTLSDDEGAPARRPSNENYSSRADGRPGFSGMITVNDIIHLIQYYYHTATNYDSASLDVETLRLERLREIEQTLNVPPPPLLWIGPLRSLAEAGEVLVRTHARRIPLLDYDEDLGVETVVSVLTQYRLLKFIAMNCRETAGLRASIGSLGIGTYTHNHLQQRRKRTPLARLKMGKEPPADAGPYWPLQTATLDTPVSDIVHIFSQKGISAVPILDEAGDVVDLYESVDVITLVRTGAYYQLDLTIKQALERRPADYLGVACCTSDDSLADIFAMLKKRRVHRMLVLDPEAEPAALATPLEDPADRRDSDTTDFGEPPTRPKGRLVGLLWAAAAADAAHVAGDVADVGLFVDPHIAETRA</sequence>
<dbReference type="GO" id="GO:0005634">
    <property type="term" value="C:nucleus"/>
    <property type="evidence" value="ECO:0007669"/>
    <property type="project" value="TreeGrafter"/>
</dbReference>
<evidence type="ECO:0000256" key="4">
    <source>
        <dbReference type="PROSITE-ProRule" id="PRU00703"/>
    </source>
</evidence>
<keyword evidence="3 4" id="KW-0129">CBS domain</keyword>
<dbReference type="InterPro" id="IPR046342">
    <property type="entry name" value="CBS_dom_sf"/>
</dbReference>
<feature type="region of interest" description="Disordered" evidence="5">
    <location>
        <begin position="1"/>
        <end position="27"/>
    </location>
</feature>
<name>A0AAF0J9F3_9BASI</name>
<reference evidence="7" key="1">
    <citation type="submission" date="2023-03" db="EMBL/GenBank/DDBJ databases">
        <title>Mating type loci evolution in Malassezia.</title>
        <authorList>
            <person name="Coelho M.A."/>
        </authorList>
    </citation>
    <scope>NUCLEOTIDE SEQUENCE</scope>
    <source>
        <strain evidence="7">CBS 9431</strain>
    </source>
</reference>
<dbReference type="PANTHER" id="PTHR13780:SF35">
    <property type="entry name" value="LD22662P"/>
    <property type="match status" value="1"/>
</dbReference>
<protein>
    <submittedName>
        <fullName evidence="7">AMP-activated serine/threonine-protein kinase regulatory subunit</fullName>
    </submittedName>
</protein>
<dbReference type="RefSeq" id="XP_060120982.1">
    <property type="nucleotide sequence ID" value="XM_060264999.1"/>
</dbReference>
<dbReference type="GO" id="GO:0019901">
    <property type="term" value="F:protein kinase binding"/>
    <property type="evidence" value="ECO:0007669"/>
    <property type="project" value="TreeGrafter"/>
</dbReference>